<feature type="non-terminal residue" evidence="2">
    <location>
        <position position="113"/>
    </location>
</feature>
<reference evidence="2" key="1">
    <citation type="journal article" date="2015" name="Nature">
        <title>Complex archaea that bridge the gap between prokaryotes and eukaryotes.</title>
        <authorList>
            <person name="Spang A."/>
            <person name="Saw J.H."/>
            <person name="Jorgensen S.L."/>
            <person name="Zaremba-Niedzwiedzka K."/>
            <person name="Martijn J."/>
            <person name="Lind A.E."/>
            <person name="van Eijk R."/>
            <person name="Schleper C."/>
            <person name="Guy L."/>
            <person name="Ettema T.J."/>
        </authorList>
    </citation>
    <scope>NUCLEOTIDE SEQUENCE</scope>
</reference>
<accession>A0A0F9CYV4</accession>
<feature type="region of interest" description="Disordered" evidence="1">
    <location>
        <begin position="50"/>
        <end position="113"/>
    </location>
</feature>
<evidence type="ECO:0000313" key="2">
    <source>
        <dbReference type="EMBL" id="KKL54593.1"/>
    </source>
</evidence>
<dbReference type="EMBL" id="LAZR01031142">
    <property type="protein sequence ID" value="KKL54593.1"/>
    <property type="molecule type" value="Genomic_DNA"/>
</dbReference>
<feature type="compositionally biased region" description="Polar residues" evidence="1">
    <location>
        <begin position="98"/>
        <end position="113"/>
    </location>
</feature>
<name>A0A0F9CYV4_9ZZZZ</name>
<comment type="caution">
    <text evidence="2">The sequence shown here is derived from an EMBL/GenBank/DDBJ whole genome shotgun (WGS) entry which is preliminary data.</text>
</comment>
<gene>
    <name evidence="2" type="ORF">LCGC14_2263830</name>
</gene>
<protein>
    <submittedName>
        <fullName evidence="2">Uncharacterized protein</fullName>
    </submittedName>
</protein>
<feature type="compositionally biased region" description="Basic and acidic residues" evidence="1">
    <location>
        <begin position="67"/>
        <end position="94"/>
    </location>
</feature>
<proteinExistence type="predicted"/>
<evidence type="ECO:0000256" key="1">
    <source>
        <dbReference type="SAM" id="MobiDB-lite"/>
    </source>
</evidence>
<organism evidence="2">
    <name type="scientific">marine sediment metagenome</name>
    <dbReference type="NCBI Taxonomy" id="412755"/>
    <lineage>
        <taxon>unclassified sequences</taxon>
        <taxon>metagenomes</taxon>
        <taxon>ecological metagenomes</taxon>
    </lineage>
</organism>
<dbReference type="AlphaFoldDB" id="A0A0F9CYV4"/>
<sequence>MRLFEFDYSTMVRKLQSAYALIQRGATKGEKSAAKNAFKRLLAAIANEHGEEKAAQAGRQAKASYGKQERPRAKTRRTYQEPPRREKSRQERPRQKSRQSAGATYTHNGWSFS</sequence>